<name>A0AAV2YIF4_9STRA</name>
<organism evidence="4 5">
    <name type="scientific">Lagenidium giganteum</name>
    <dbReference type="NCBI Taxonomy" id="4803"/>
    <lineage>
        <taxon>Eukaryota</taxon>
        <taxon>Sar</taxon>
        <taxon>Stramenopiles</taxon>
        <taxon>Oomycota</taxon>
        <taxon>Peronosporomycetes</taxon>
        <taxon>Pythiales</taxon>
        <taxon>Pythiaceae</taxon>
    </lineage>
</organism>
<evidence type="ECO:0000313" key="5">
    <source>
        <dbReference type="Proteomes" id="UP001146120"/>
    </source>
</evidence>
<protein>
    <recommendedName>
        <fullName evidence="3">Peroxin/Ferlin domain-containing protein</fullName>
    </recommendedName>
</protein>
<dbReference type="EMBL" id="DAKRPA010000296">
    <property type="protein sequence ID" value="DAZ93716.1"/>
    <property type="molecule type" value="Genomic_DNA"/>
</dbReference>
<feature type="compositionally biased region" description="Low complexity" evidence="1">
    <location>
        <begin position="416"/>
        <end position="434"/>
    </location>
</feature>
<dbReference type="InterPro" id="IPR006614">
    <property type="entry name" value="Peroxin/Ferlin"/>
</dbReference>
<feature type="compositionally biased region" description="Low complexity" evidence="1">
    <location>
        <begin position="253"/>
        <end position="264"/>
    </location>
</feature>
<feature type="region of interest" description="Disordered" evidence="1">
    <location>
        <begin position="379"/>
        <end position="437"/>
    </location>
</feature>
<dbReference type="GO" id="GO:0098588">
    <property type="term" value="C:bounding membrane of organelle"/>
    <property type="evidence" value="ECO:0007669"/>
    <property type="project" value="UniProtKB-ARBA"/>
</dbReference>
<accession>A0AAV2YIF4</accession>
<evidence type="ECO:0000259" key="3">
    <source>
        <dbReference type="SMART" id="SM00694"/>
    </source>
</evidence>
<dbReference type="InterPro" id="IPR010482">
    <property type="entry name" value="TECPR1-like_DysF"/>
</dbReference>
<evidence type="ECO:0000256" key="1">
    <source>
        <dbReference type="SAM" id="MobiDB-lite"/>
    </source>
</evidence>
<reference evidence="4" key="2">
    <citation type="journal article" date="2023" name="Microbiol Resour">
        <title>Decontamination and Annotation of the Draft Genome Sequence of the Oomycete Lagenidium giganteum ARSEF 373.</title>
        <authorList>
            <person name="Morgan W.R."/>
            <person name="Tartar A."/>
        </authorList>
    </citation>
    <scope>NUCLEOTIDE SEQUENCE</scope>
    <source>
        <strain evidence="4">ARSEF 373</strain>
    </source>
</reference>
<evidence type="ECO:0000256" key="2">
    <source>
        <dbReference type="SAM" id="SignalP"/>
    </source>
</evidence>
<sequence>LVKYEVLLLLFGLCDWKVAYDCAAADSVTTSPQRRFQERLQAFFWAHDPSQVDRVDELLEQHKGREEELIQRVHMQVGVRDFTGEYAVDDLYEHERYSYLSFSWGSSFPGHLLPTDRRRWSGLHGTPSSQKREAVEPQLPVSWEWTSAWEIDKTSCNCDEDGWTYAFDFTMVNVLIKRQGGRAKPAATDYVRRRRWIRRRRRLPEQPLTPEQPPKPVVHDLTTSPESFDDDDERDDDNEPSNNDDDDGGGVGDSSTSSTKPSTKSLDDARPASALPTLSPARTAPSGKVRPLGPAFTSTDQEDEKQPRPPVQLQLFSVSMEKAAVDAAWNMMVKNLEMLYTQAKSHQDLKKKAFAIKKEKIKQQIHLLEKTIASMETFAHEEERRNRMSSTSNARLPGSPRRSFLNSPRMQRERQASPSSASTSKSRSQSSASSGNTINLAAKLRRAQSKLDALKRMYWHPREKDYTLRFSVDGIFYGLRDFQIESFRSSISIHLNHQTNGAQGITPTCKVVLKGHTVCCGKHVKVVGEKGTRVPKTIWERMYLDTEFDATLYLIYVEDVHEDEESGTVAGRWEFLFNADSSRVELTNFTRRVKGVDLPEPVVRKLCSDVLSSLLRDLAILYFPAELAVMFNAPPGRMDFEGELEITGPPIESVLERELDTTPSTSPTSAVLAATHLLGGSDENPMQEIASLLNLTIPQLNLLVALRNCGLYPTPYSFKSVAALGEYFSRYFVQERTEDADFVRKLRVTWKQALELVYIRKTQAKMANGRASSVPTYELFDMDELFDTIERLASKPAQMELRVKRFQCTMNAFSVVEAMSKLYERIVLGIDYQRPRTSQEAFLYGFRFGRKNTVTSTVAMAAQGQTSHLLDPKTVLQMDASFRAQLKKFSKFCRALKQILELVQQNMDQVHAEFTGKLKGLGSDCILDGTFRDLEFLGPVNLAQRIPALFLGQYRLETVLLEDDKVGLAIELQLPITSESKGEDRQAELRIVLIGASMDVVVDVDALVASRHQRSLSSASEMTAPWSPTAALAREVEGLKTNEKLSAFSTEFSSKSDPDSNLPSLPFLAQKGKTCGLVKISSSAFTKLQLKAQGGSFSTRLASIVDFVLQTVRPFFIDSFPEHQELFKSIQRQLMGWLCSAEMEMEFDLITKAFIHDKQQLFFTVCGSPMHSQPIKYKDELLLLPLILQLDDLVNTWIDDRYPPYSNPMYF</sequence>
<dbReference type="SMART" id="SM00694">
    <property type="entry name" value="DysFC"/>
    <property type="match status" value="1"/>
</dbReference>
<feature type="compositionally biased region" description="Acidic residues" evidence="1">
    <location>
        <begin position="227"/>
        <end position="248"/>
    </location>
</feature>
<keyword evidence="2" id="KW-0732">Signal</keyword>
<dbReference type="Proteomes" id="UP001146120">
    <property type="component" value="Unassembled WGS sequence"/>
</dbReference>
<dbReference type="AlphaFoldDB" id="A0AAV2YIF4"/>
<evidence type="ECO:0000313" key="4">
    <source>
        <dbReference type="EMBL" id="DAZ93716.1"/>
    </source>
</evidence>
<feature type="signal peptide" evidence="2">
    <location>
        <begin position="1"/>
        <end position="19"/>
    </location>
</feature>
<dbReference type="Pfam" id="PF06398">
    <property type="entry name" value="Pex24p"/>
    <property type="match status" value="1"/>
</dbReference>
<feature type="non-terminal residue" evidence="4">
    <location>
        <position position="1"/>
    </location>
</feature>
<feature type="domain" description="Peroxin/Ferlin" evidence="3">
    <location>
        <begin position="162"/>
        <end position="203"/>
    </location>
</feature>
<dbReference type="GO" id="GO:0005737">
    <property type="term" value="C:cytoplasm"/>
    <property type="evidence" value="ECO:0007669"/>
    <property type="project" value="UniProtKB-ARBA"/>
</dbReference>
<comment type="caution">
    <text evidence="4">The sequence shown here is derived from an EMBL/GenBank/DDBJ whole genome shotgun (WGS) entry which is preliminary data.</text>
</comment>
<proteinExistence type="predicted"/>
<gene>
    <name evidence="4" type="ORF">N0F65_009642</name>
</gene>
<reference evidence="4" key="1">
    <citation type="submission" date="2022-11" db="EMBL/GenBank/DDBJ databases">
        <authorList>
            <person name="Morgan W.R."/>
            <person name="Tartar A."/>
        </authorList>
    </citation>
    <scope>NUCLEOTIDE SEQUENCE</scope>
    <source>
        <strain evidence="4">ARSEF 373</strain>
    </source>
</reference>
<keyword evidence="5" id="KW-1185">Reference proteome</keyword>
<feature type="region of interest" description="Disordered" evidence="1">
    <location>
        <begin position="201"/>
        <end position="309"/>
    </location>
</feature>
<feature type="chain" id="PRO_5043988169" description="Peroxin/Ferlin domain-containing protein" evidence="2">
    <location>
        <begin position="20"/>
        <end position="1211"/>
    </location>
</feature>